<feature type="compositionally biased region" description="Basic residues" evidence="9">
    <location>
        <begin position="1094"/>
        <end position="1113"/>
    </location>
</feature>
<evidence type="ECO:0000256" key="2">
    <source>
        <dbReference type="ARBA" id="ARBA00011832"/>
    </source>
</evidence>
<comment type="subunit">
    <text evidence="2">Directly interacts with tubulin-gamma; this interaction determines centrosomal localization.</text>
</comment>
<reference evidence="12" key="1">
    <citation type="submission" date="2016-11" db="UniProtKB">
        <authorList>
            <consortium name="WormBaseParasite"/>
        </authorList>
    </citation>
    <scope>IDENTIFICATION</scope>
</reference>
<name>A0A1I8HSI5_9PLAT</name>
<comment type="subcellular location">
    <subcellularLocation>
        <location evidence="1">Cytoplasm</location>
        <location evidence="1">Cytoskeleton</location>
        <location evidence="1">Microtubule organizing center</location>
        <location evidence="1">Centrosome</location>
    </subcellularLocation>
</comment>
<keyword evidence="5" id="KW-0802">TPR repeat</keyword>
<feature type="region of interest" description="Disordered" evidence="9">
    <location>
        <begin position="1334"/>
        <end position="1367"/>
    </location>
</feature>
<proteinExistence type="predicted"/>
<feature type="region of interest" description="Disordered" evidence="9">
    <location>
        <begin position="579"/>
        <end position="600"/>
    </location>
</feature>
<feature type="region of interest" description="Disordered" evidence="9">
    <location>
        <begin position="1093"/>
        <end position="1135"/>
    </location>
</feature>
<evidence type="ECO:0000313" key="11">
    <source>
        <dbReference type="Proteomes" id="UP000095280"/>
    </source>
</evidence>
<comment type="function">
    <text evidence="8">Plays a role in the organization of both preexisting and nascent microtubules in interphase cells. During mitosis, required for the organization and orientation of the mitotic spindle.</text>
</comment>
<evidence type="ECO:0000256" key="8">
    <source>
        <dbReference type="ARBA" id="ARBA00025273"/>
    </source>
</evidence>
<dbReference type="WBParaSite" id="maker-uti_cns_0007815-snap-gene-0.7-mRNA-1">
    <property type="protein sequence ID" value="maker-uti_cns_0007815-snap-gene-0.7-mRNA-1"/>
    <property type="gene ID" value="maker-uti_cns_0007815-snap-gene-0.7"/>
</dbReference>
<organism evidence="11 12">
    <name type="scientific">Macrostomum lignano</name>
    <dbReference type="NCBI Taxonomy" id="282301"/>
    <lineage>
        <taxon>Eukaryota</taxon>
        <taxon>Metazoa</taxon>
        <taxon>Spiralia</taxon>
        <taxon>Lophotrochozoa</taxon>
        <taxon>Platyhelminthes</taxon>
        <taxon>Rhabditophora</taxon>
        <taxon>Macrostomorpha</taxon>
        <taxon>Macrostomida</taxon>
        <taxon>Macrostomidae</taxon>
        <taxon>Macrostomum</taxon>
    </lineage>
</organism>
<feature type="compositionally biased region" description="Low complexity" evidence="9">
    <location>
        <begin position="306"/>
        <end position="315"/>
    </location>
</feature>
<feature type="region of interest" description="Disordered" evidence="9">
    <location>
        <begin position="654"/>
        <end position="674"/>
    </location>
</feature>
<keyword evidence="6" id="KW-0175">Coiled coil</keyword>
<evidence type="ECO:0000256" key="5">
    <source>
        <dbReference type="ARBA" id="ARBA00022803"/>
    </source>
</evidence>
<evidence type="ECO:0000256" key="9">
    <source>
        <dbReference type="SAM" id="MobiDB-lite"/>
    </source>
</evidence>
<feature type="region of interest" description="Disordered" evidence="9">
    <location>
        <begin position="1389"/>
        <end position="1416"/>
    </location>
</feature>
<sequence length="1505" mass="160625">MRLQTNEHLQRWRVSTLLRLLTVGGGLGRSSCASGAAVAHKKFWHPQLQPTFDLFVDLMSLNTVSTSSSEMVSGFWPAFVGRNGNSMLALQSGLVPLAVEVEFLFKEIESTISGQVDFGCGVRVLTEVAVVVEPDIPRIVRVFQLGESHRLVPAGVRVFDVHLQLGVVHLQRRREDVSVRVAAPAAAGPDNAFEDCGGFGRIGVSGGGSSVIGFVAAPAGRAAGRTPPGSPSAAPPAAAPQSRQSRVRTAPSVAGLFRTLRGGFQNLDVRQRRPPSGARSGSAPPPAAPPATRPPRHAGPVRPATCSAPSPRCRSRSCSSCDLLCTVSSRGAANLPCRRCFSFIRGERLRDCLVVSSSERNTSMRARQSARTRWLRCWLRSCRATSWSSLPSSRRIAATRSRNCRSRLTAECSRVNSGCARNCTLPMSTSSCQGVSRSRLANGESQRRADRSALMVRMFCSRDVALANARSAASPSAAGSHGESRVRMSPSSAAPVSPSTLSVPPESAAAAAAAESSSSSQTAFAKKPTCSSSVSSFFSRSASQDSWVRFEAREKANDTLFHLSCLHRLTWTVAVSNRVSRSSRLRPPPPTVAAAETAASSASSRRRSSACRCSSSSFCRRIAFAVIFDFCFGGLVDLESASVGGAVAESATVSPSALAPAPAPSPPSSRTGRQSLLQPFPQSLLFSVVLRLNGASQAFRFVQILRAGSSAVCPVSSTRSSTGPVVMFTTRSNSTTNRTVAQVSRSGSSSEGVLPVLDVQLVPAVAREAAVVGHEPGQRLAPAALARPGVQIAANIVIDRIGSGAVEPGSVEFYPAAESDEGEWGGSGLPIALLLPKSTSLFYTISPFLIETFKLFSGTAGHLADHDGAVLADYHLLFRRCHNQSFAVGQSAHISGRSAAFDSKFGAFAWLLLNAANRAANWQCANRISVPRLGIGHWHVRDELTRMRGGEIAYLHLGAGDNPAFSFAVANQGDQVATPKIFVQAAERCRQLTRLLADLELHRDRSAALDRALKILGLRRPVELDGALSDLLSISDAYAAALPVLDAAKAVVFDDYADNLIADNLGQAGQVGSGDVQSPRHSNAELLAELEQRRRQHRRHQHHRRDQHRSRRRCNSEGGRGKQRASVGSEFEESQLRDKNIGSSLVMTPTEADQFVQHFARLFDTPTALPACEARLSLLHRRVNECDSLMNNLRDTLRLPSNTSSRAVAAAVERLATTRESEARDCLARLLGPDEISGLASRLAEYDRFFGQFTGLVSELREELGVSRMSHILPAVRACARVARAAGWDGGGTGGSPSQPRASSNIANGSSRRSQSAKFNDASTVVADDGEVDDVSVVPGGEVDNIAPPMSTRRGRRSSRRAAVDAHTDKVNVPNPAHVIGHLRIYNKPRRRQTRADRSRDQWPAYAPTGIQPNQRTGDRLRAAAEAAAAPGNPSAAAAAAAAAAGTAAVCLTLTKLAEETPLAGVAETVRLTFCQFCTVDSFANRARLEQLKRRFDLADKFGGG</sequence>
<evidence type="ECO:0000313" key="12">
    <source>
        <dbReference type="WBParaSite" id="maker-uti_cns_0007815-snap-gene-0.7-mRNA-1"/>
    </source>
</evidence>
<feature type="chain" id="PRO_5009320411" description="Centrosomal protein of 70 kDa" evidence="10">
    <location>
        <begin position="29"/>
        <end position="1505"/>
    </location>
</feature>
<dbReference type="Proteomes" id="UP000095280">
    <property type="component" value="Unplaced"/>
</dbReference>
<feature type="compositionally biased region" description="Pro residues" evidence="9">
    <location>
        <begin position="283"/>
        <end position="293"/>
    </location>
</feature>
<dbReference type="GO" id="GO:0005813">
    <property type="term" value="C:centrosome"/>
    <property type="evidence" value="ECO:0007669"/>
    <property type="project" value="UniProtKB-SubCell"/>
</dbReference>
<evidence type="ECO:0000256" key="1">
    <source>
        <dbReference type="ARBA" id="ARBA00004300"/>
    </source>
</evidence>
<keyword evidence="7" id="KW-0206">Cytoskeleton</keyword>
<dbReference type="InterPro" id="IPR037692">
    <property type="entry name" value="CEP70"/>
</dbReference>
<evidence type="ECO:0000256" key="6">
    <source>
        <dbReference type="ARBA" id="ARBA00023054"/>
    </source>
</evidence>
<dbReference type="GO" id="GO:0070507">
    <property type="term" value="P:regulation of microtubule cytoskeleton organization"/>
    <property type="evidence" value="ECO:0007669"/>
    <property type="project" value="InterPro"/>
</dbReference>
<dbReference type="GO" id="GO:0060271">
    <property type="term" value="P:cilium assembly"/>
    <property type="evidence" value="ECO:0007669"/>
    <property type="project" value="InterPro"/>
</dbReference>
<keyword evidence="11" id="KW-1185">Reference proteome</keyword>
<dbReference type="PANTHER" id="PTHR14594:SF1">
    <property type="entry name" value="CENTROSOMAL PROTEIN OF 70 KDA"/>
    <property type="match status" value="1"/>
</dbReference>
<feature type="region of interest" description="Disordered" evidence="9">
    <location>
        <begin position="473"/>
        <end position="503"/>
    </location>
</feature>
<protein>
    <recommendedName>
        <fullName evidence="3">Centrosomal protein of 70 kDa</fullName>
    </recommendedName>
</protein>
<accession>A0A1I8HSI5</accession>
<evidence type="ECO:0000256" key="10">
    <source>
        <dbReference type="SAM" id="SignalP"/>
    </source>
</evidence>
<feature type="compositionally biased region" description="Low complexity" evidence="9">
    <location>
        <begin position="489"/>
        <end position="503"/>
    </location>
</feature>
<evidence type="ECO:0000256" key="4">
    <source>
        <dbReference type="ARBA" id="ARBA00022490"/>
    </source>
</evidence>
<feature type="compositionally biased region" description="Pro residues" evidence="9">
    <location>
        <begin position="228"/>
        <end position="238"/>
    </location>
</feature>
<keyword evidence="10" id="KW-0732">Signal</keyword>
<evidence type="ECO:0000256" key="7">
    <source>
        <dbReference type="ARBA" id="ARBA00023212"/>
    </source>
</evidence>
<feature type="region of interest" description="Disordered" evidence="9">
    <location>
        <begin position="264"/>
        <end position="315"/>
    </location>
</feature>
<feature type="compositionally biased region" description="Polar residues" evidence="9">
    <location>
        <begin position="1296"/>
        <end position="1321"/>
    </location>
</feature>
<dbReference type="PANTHER" id="PTHR14594">
    <property type="entry name" value="CENTROSOMAL PROTEIN OF 70 KDA"/>
    <property type="match status" value="1"/>
</dbReference>
<feature type="signal peptide" evidence="10">
    <location>
        <begin position="1"/>
        <end position="28"/>
    </location>
</feature>
<feature type="region of interest" description="Disordered" evidence="9">
    <location>
        <begin position="1290"/>
        <end position="1321"/>
    </location>
</feature>
<dbReference type="GO" id="GO:0043015">
    <property type="term" value="F:gamma-tubulin binding"/>
    <property type="evidence" value="ECO:0007669"/>
    <property type="project" value="InterPro"/>
</dbReference>
<feature type="region of interest" description="Disordered" evidence="9">
    <location>
        <begin position="221"/>
        <end position="250"/>
    </location>
</feature>
<evidence type="ECO:0000256" key="3">
    <source>
        <dbReference type="ARBA" id="ARBA00018408"/>
    </source>
</evidence>
<keyword evidence="4" id="KW-0963">Cytoplasm</keyword>